<reference evidence="2" key="1">
    <citation type="submission" date="2021-01" db="EMBL/GenBank/DDBJ databases">
        <authorList>
            <consortium name="Genoscope - CEA"/>
            <person name="William W."/>
        </authorList>
    </citation>
    <scope>NUCLEOTIDE SEQUENCE</scope>
</reference>
<dbReference type="Proteomes" id="UP000683925">
    <property type="component" value="Unassembled WGS sequence"/>
</dbReference>
<sequence>MKSFIILICAYLVFSNAQIANTHQQEAYLITKGIFEAFGIQNELDIIQVFSKIESKQYYEILQNAVNLQDELTEESILEGIKQIGVALQQIPDSIDSLEEQTEETIIISKIFNNLLEQLRNPLRFHFQDNVEVVINGVNISQDLEDSLFEWQSENYEQYGKELGSVMIRLLLELENLEAVIHDQSVILVIFDGVLDGILDASGIRGQDIRQCIDGVNLMVIDFEESVRLLETGLPHNVVQSLQIFGDGLQHFPQALDQCKASIKEAAKLAKQLRELIKALQNPASFAFHIGIDLIVNGKDIYREIFIAVDDWKQGNWNDFGYQLGKAMYQIFVGLHNQQS</sequence>
<feature type="chain" id="PRO_5035872345" description="Secreted protein" evidence="1">
    <location>
        <begin position="18"/>
        <end position="340"/>
    </location>
</feature>
<dbReference type="CDD" id="cd22935">
    <property type="entry name" value="SctA-like"/>
    <property type="match status" value="1"/>
</dbReference>
<evidence type="ECO:0000313" key="2">
    <source>
        <dbReference type="EMBL" id="CAD8191189.1"/>
    </source>
</evidence>
<keyword evidence="3" id="KW-1185">Reference proteome</keyword>
<protein>
    <recommendedName>
        <fullName evidence="4">Secreted protein</fullName>
    </recommendedName>
</protein>
<name>A0A8S1WSI9_PAROT</name>
<evidence type="ECO:0000256" key="1">
    <source>
        <dbReference type="SAM" id="SignalP"/>
    </source>
</evidence>
<dbReference type="OMA" id="ALDQCKA"/>
<dbReference type="EMBL" id="CAJJDP010000098">
    <property type="protein sequence ID" value="CAD8191189.1"/>
    <property type="molecule type" value="Genomic_DNA"/>
</dbReference>
<accession>A0A8S1WSI9</accession>
<evidence type="ECO:0000313" key="3">
    <source>
        <dbReference type="Proteomes" id="UP000683925"/>
    </source>
</evidence>
<organism evidence="2 3">
    <name type="scientific">Paramecium octaurelia</name>
    <dbReference type="NCBI Taxonomy" id="43137"/>
    <lineage>
        <taxon>Eukaryota</taxon>
        <taxon>Sar</taxon>
        <taxon>Alveolata</taxon>
        <taxon>Ciliophora</taxon>
        <taxon>Intramacronucleata</taxon>
        <taxon>Oligohymenophorea</taxon>
        <taxon>Peniculida</taxon>
        <taxon>Parameciidae</taxon>
        <taxon>Paramecium</taxon>
    </lineage>
</organism>
<evidence type="ECO:0008006" key="4">
    <source>
        <dbReference type="Google" id="ProtNLM"/>
    </source>
</evidence>
<keyword evidence="1" id="KW-0732">Signal</keyword>
<gene>
    <name evidence="2" type="ORF">POCTA_138.1.T0990079</name>
</gene>
<dbReference type="AlphaFoldDB" id="A0A8S1WSI9"/>
<dbReference type="PANTHER" id="PTHR38742:SF1">
    <property type="entry name" value="SECRETED PROTEIN C"/>
    <property type="match status" value="1"/>
</dbReference>
<dbReference type="OrthoDB" id="292893at2759"/>
<dbReference type="PANTHER" id="PTHR38742">
    <property type="entry name" value="PROTEIN GP17"/>
    <property type="match status" value="1"/>
</dbReference>
<comment type="caution">
    <text evidence="2">The sequence shown here is derived from an EMBL/GenBank/DDBJ whole genome shotgun (WGS) entry which is preliminary data.</text>
</comment>
<proteinExistence type="predicted"/>
<feature type="signal peptide" evidence="1">
    <location>
        <begin position="1"/>
        <end position="17"/>
    </location>
</feature>